<proteinExistence type="predicted"/>
<dbReference type="Proteomes" id="UP001226091">
    <property type="component" value="Chromosome"/>
</dbReference>
<organism evidence="1 2">
    <name type="scientific">Metabacillus hrfriensis</name>
    <dbReference type="NCBI Taxonomy" id="3048891"/>
    <lineage>
        <taxon>Bacteria</taxon>
        <taxon>Bacillati</taxon>
        <taxon>Bacillota</taxon>
        <taxon>Bacilli</taxon>
        <taxon>Bacillales</taxon>
        <taxon>Bacillaceae</taxon>
        <taxon>Metabacillus</taxon>
    </lineage>
</organism>
<accession>A0ACD4RFK2</accession>
<reference evidence="2" key="1">
    <citation type="journal article" date="2025" name="Aquaculture">
        <title>Assessment of the bioflocculant production and safety properties of Metabacillus hrfriensis sp. nov. based on phenotypic and whole-genome sequencing analysis.</title>
        <authorList>
            <person name="Zhang R."/>
            <person name="Zhao Z."/>
            <person name="Luo L."/>
            <person name="Wang S."/>
            <person name="Guo K."/>
            <person name="Xu W."/>
        </authorList>
    </citation>
    <scope>NUCLEOTIDE SEQUENCE [LARGE SCALE GENOMIC DNA]</scope>
    <source>
        <strain evidence="2">CT-WN-B3</strain>
    </source>
</reference>
<dbReference type="EMBL" id="CP126116">
    <property type="protein sequence ID" value="WHZ59176.1"/>
    <property type="molecule type" value="Genomic_DNA"/>
</dbReference>
<sequence>MKLIYDKISLDKNEAILGDWERKAFHLFSEKIQNKELKFPCIPATQGFAMNHFRYAFIDDPLDMNSLSDFAGKFTYYSEISKTTGTYSSLIVFFKNIPETERYTPENYEALFWKILSSIKQFDEEQWPIDIPTDPENKLWEYCFAGEKYFMYCATPSHRHRNSRFFPYLMLAITPRWVLNEFEKNKILSSKVKKEIRRRLNQYDTISPHPDLNQYGKEDNYEWKQYFLRDDHSSPKSCPFSGYGKNDINSESKKNKNNL</sequence>
<gene>
    <name evidence="1" type="ORF">QLQ22_07565</name>
</gene>
<evidence type="ECO:0000313" key="1">
    <source>
        <dbReference type="EMBL" id="WHZ59176.1"/>
    </source>
</evidence>
<evidence type="ECO:0000313" key="2">
    <source>
        <dbReference type="Proteomes" id="UP001226091"/>
    </source>
</evidence>
<name>A0ACD4RFK2_9BACI</name>
<keyword evidence="2" id="KW-1185">Reference proteome</keyword>
<protein>
    <submittedName>
        <fullName evidence="1">YqcI/YcgG family protein</fullName>
    </submittedName>
</protein>